<keyword evidence="1" id="KW-0472">Membrane</keyword>
<keyword evidence="1" id="KW-0812">Transmembrane</keyword>
<name>A0A8H8RGJ0_9HELO</name>
<evidence type="ECO:0000313" key="4">
    <source>
        <dbReference type="Proteomes" id="UP000462212"/>
    </source>
</evidence>
<dbReference type="InterPro" id="IPR043729">
    <property type="entry name" value="DUF5672"/>
</dbReference>
<dbReference type="Proteomes" id="UP000462212">
    <property type="component" value="Unassembled WGS sequence"/>
</dbReference>
<feature type="domain" description="DUF5672" evidence="2">
    <location>
        <begin position="137"/>
        <end position="265"/>
    </location>
</feature>
<evidence type="ECO:0000259" key="2">
    <source>
        <dbReference type="Pfam" id="PF18922"/>
    </source>
</evidence>
<accession>A0A8H8RGJ0</accession>
<evidence type="ECO:0000313" key="3">
    <source>
        <dbReference type="EMBL" id="TVY34531.1"/>
    </source>
</evidence>
<dbReference type="OrthoDB" id="10025998at2759"/>
<dbReference type="Pfam" id="PF18922">
    <property type="entry name" value="DUF5672"/>
    <property type="match status" value="1"/>
</dbReference>
<organism evidence="3 4">
    <name type="scientific">Lachnellula subtilissima</name>
    <dbReference type="NCBI Taxonomy" id="602034"/>
    <lineage>
        <taxon>Eukaryota</taxon>
        <taxon>Fungi</taxon>
        <taxon>Dikarya</taxon>
        <taxon>Ascomycota</taxon>
        <taxon>Pezizomycotina</taxon>
        <taxon>Leotiomycetes</taxon>
        <taxon>Helotiales</taxon>
        <taxon>Lachnaceae</taxon>
        <taxon>Lachnellula</taxon>
    </lineage>
</organism>
<reference evidence="3 4" key="1">
    <citation type="submission" date="2018-05" db="EMBL/GenBank/DDBJ databases">
        <title>Genome sequencing and assembly of the regulated plant pathogen Lachnellula willkommii and related sister species for the development of diagnostic species identification markers.</title>
        <authorList>
            <person name="Giroux E."/>
            <person name="Bilodeau G."/>
        </authorList>
    </citation>
    <scope>NUCLEOTIDE SEQUENCE [LARGE SCALE GENOMIC DNA]</scope>
    <source>
        <strain evidence="3 4">CBS 197.66</strain>
    </source>
</reference>
<dbReference type="AlphaFoldDB" id="A0A8H8RGJ0"/>
<protein>
    <recommendedName>
        <fullName evidence="2">DUF5672 domain-containing protein</fullName>
    </recommendedName>
</protein>
<sequence length="267" mass="30138">MDHLSSHGNTIEHSLDFTRKAAMSFWSNTTKRIRVAGGIILVLILSITFLLYSRSFLMPTMPKVSLHYGVDSHSPYNVSKVALLIENRVSPILTPLLIHFMSVVPPDWRFRFMGSNESVDYLKQSSSIRGHVESGKLDLTYIPENMTTGSQEEISTFLTTLWLYETVLQPAEWLLVFQTDSMLCANSRQSLNDWLEYDWVGAPWNPNGQFGGNGGLSLRRVSAIVDVLRNQVRAPHSEPEDVWLAERLGHRPGARLANGTASLTFFR</sequence>
<gene>
    <name evidence="3" type="ORF">LSUB1_G005748</name>
</gene>
<feature type="transmembrane region" description="Helical" evidence="1">
    <location>
        <begin position="33"/>
        <end position="53"/>
    </location>
</feature>
<comment type="caution">
    <text evidence="3">The sequence shown here is derived from an EMBL/GenBank/DDBJ whole genome shotgun (WGS) entry which is preliminary data.</text>
</comment>
<evidence type="ECO:0000256" key="1">
    <source>
        <dbReference type="SAM" id="Phobius"/>
    </source>
</evidence>
<dbReference type="EMBL" id="QGMJ01000633">
    <property type="protein sequence ID" value="TVY34531.1"/>
    <property type="molecule type" value="Genomic_DNA"/>
</dbReference>
<proteinExistence type="predicted"/>
<keyword evidence="1" id="KW-1133">Transmembrane helix</keyword>
<keyword evidence="4" id="KW-1185">Reference proteome</keyword>